<gene>
    <name evidence="1" type="ORF">JAAARDRAFT_198465</name>
</gene>
<dbReference type="AlphaFoldDB" id="A0A067PBY8"/>
<sequence>MSSTTLDSPAVANYDPLEFLANPNFDPSDPPVILLFVYHTIFARGRPFTKRCFSDMIEGHNSVANTWILWRPGGEEWLRSNLRRDGGDWLLDGDTWKIARERNRRRVDRLAGHGVSDLWPASVKERIWKADTPTRASTIAWLILVLPFITQRRIYLDLDSFNFSNLIGTWIHASGNLLVSQGLPIQPLTGFVETLPDSGHICSFWDSSASS</sequence>
<dbReference type="HOGENOM" id="CLU_102268_0_0_1"/>
<protein>
    <submittedName>
        <fullName evidence="1">Uncharacterized protein</fullName>
    </submittedName>
</protein>
<reference evidence="2" key="1">
    <citation type="journal article" date="2014" name="Proc. Natl. Acad. Sci. U.S.A.">
        <title>Extensive sampling of basidiomycete genomes demonstrates inadequacy of the white-rot/brown-rot paradigm for wood decay fungi.</title>
        <authorList>
            <person name="Riley R."/>
            <person name="Salamov A.A."/>
            <person name="Brown D.W."/>
            <person name="Nagy L.G."/>
            <person name="Floudas D."/>
            <person name="Held B.W."/>
            <person name="Levasseur A."/>
            <person name="Lombard V."/>
            <person name="Morin E."/>
            <person name="Otillar R."/>
            <person name="Lindquist E.A."/>
            <person name="Sun H."/>
            <person name="LaButti K.M."/>
            <person name="Schmutz J."/>
            <person name="Jabbour D."/>
            <person name="Luo H."/>
            <person name="Baker S.E."/>
            <person name="Pisabarro A.G."/>
            <person name="Walton J.D."/>
            <person name="Blanchette R.A."/>
            <person name="Henrissat B."/>
            <person name="Martin F."/>
            <person name="Cullen D."/>
            <person name="Hibbett D.S."/>
            <person name="Grigoriev I.V."/>
        </authorList>
    </citation>
    <scope>NUCLEOTIDE SEQUENCE [LARGE SCALE GENOMIC DNA]</scope>
    <source>
        <strain evidence="2">MUCL 33604</strain>
    </source>
</reference>
<organism evidence="1 2">
    <name type="scientific">Jaapia argillacea MUCL 33604</name>
    <dbReference type="NCBI Taxonomy" id="933084"/>
    <lineage>
        <taxon>Eukaryota</taxon>
        <taxon>Fungi</taxon>
        <taxon>Dikarya</taxon>
        <taxon>Basidiomycota</taxon>
        <taxon>Agaricomycotina</taxon>
        <taxon>Agaricomycetes</taxon>
        <taxon>Agaricomycetidae</taxon>
        <taxon>Jaapiales</taxon>
        <taxon>Jaapiaceae</taxon>
        <taxon>Jaapia</taxon>
    </lineage>
</organism>
<dbReference type="EMBL" id="KL197741">
    <property type="protein sequence ID" value="KDQ52294.1"/>
    <property type="molecule type" value="Genomic_DNA"/>
</dbReference>
<proteinExistence type="predicted"/>
<evidence type="ECO:0000313" key="2">
    <source>
        <dbReference type="Proteomes" id="UP000027265"/>
    </source>
</evidence>
<accession>A0A067PBY8</accession>
<evidence type="ECO:0000313" key="1">
    <source>
        <dbReference type="EMBL" id="KDQ52294.1"/>
    </source>
</evidence>
<keyword evidence="2" id="KW-1185">Reference proteome</keyword>
<name>A0A067PBY8_9AGAM</name>
<dbReference type="Proteomes" id="UP000027265">
    <property type="component" value="Unassembled WGS sequence"/>
</dbReference>
<dbReference type="InParanoid" id="A0A067PBY8"/>